<dbReference type="SMART" id="SM00033">
    <property type="entry name" value="CH"/>
    <property type="match status" value="1"/>
</dbReference>
<evidence type="ECO:0000313" key="11">
    <source>
        <dbReference type="Proteomes" id="UP000694563"/>
    </source>
</evidence>
<feature type="compositionally biased region" description="Polar residues" evidence="8">
    <location>
        <begin position="555"/>
        <end position="579"/>
    </location>
</feature>
<dbReference type="InterPro" id="IPR036872">
    <property type="entry name" value="CH_dom_sf"/>
</dbReference>
<evidence type="ECO:0000256" key="6">
    <source>
        <dbReference type="ARBA" id="ARBA00067343"/>
    </source>
</evidence>
<comment type="subcellular location">
    <subcellularLocation>
        <location evidence="1">Nucleus outer membrane</location>
    </subcellularLocation>
</comment>
<feature type="region of interest" description="Disordered" evidence="8">
    <location>
        <begin position="1662"/>
        <end position="1693"/>
    </location>
</feature>
<feature type="region of interest" description="Disordered" evidence="8">
    <location>
        <begin position="1506"/>
        <end position="1593"/>
    </location>
</feature>
<dbReference type="InterPro" id="IPR003959">
    <property type="entry name" value="ATPase_AAA_core"/>
</dbReference>
<reference evidence="10" key="2">
    <citation type="submission" date="2025-08" db="UniProtKB">
        <authorList>
            <consortium name="Ensembl"/>
        </authorList>
    </citation>
    <scope>IDENTIFICATION</scope>
</reference>
<feature type="compositionally biased region" description="Polar residues" evidence="8">
    <location>
        <begin position="535"/>
        <end position="544"/>
    </location>
</feature>
<evidence type="ECO:0000256" key="3">
    <source>
        <dbReference type="ARBA" id="ARBA00023054"/>
    </source>
</evidence>
<organism evidence="10 11">
    <name type="scientific">Catharus ustulatus</name>
    <name type="common">Russet-backed thrush</name>
    <name type="synonym">Hylocichla ustulatus</name>
    <dbReference type="NCBI Taxonomy" id="91951"/>
    <lineage>
        <taxon>Eukaryota</taxon>
        <taxon>Metazoa</taxon>
        <taxon>Chordata</taxon>
        <taxon>Craniata</taxon>
        <taxon>Vertebrata</taxon>
        <taxon>Euteleostomi</taxon>
        <taxon>Archelosauria</taxon>
        <taxon>Archosauria</taxon>
        <taxon>Dinosauria</taxon>
        <taxon>Saurischia</taxon>
        <taxon>Theropoda</taxon>
        <taxon>Coelurosauria</taxon>
        <taxon>Aves</taxon>
        <taxon>Neognathae</taxon>
        <taxon>Neoaves</taxon>
        <taxon>Telluraves</taxon>
        <taxon>Australaves</taxon>
        <taxon>Passeriformes</taxon>
        <taxon>Turdidae</taxon>
        <taxon>Catharus</taxon>
    </lineage>
</organism>
<feature type="compositionally biased region" description="Polar residues" evidence="8">
    <location>
        <begin position="206"/>
        <end position="241"/>
    </location>
</feature>
<evidence type="ECO:0000313" key="10">
    <source>
        <dbReference type="Ensembl" id="ENSCUSP00005012336.1"/>
    </source>
</evidence>
<dbReference type="SUPFAM" id="SSF52540">
    <property type="entry name" value="P-loop containing nucleoside triphosphate hydrolases"/>
    <property type="match status" value="2"/>
</dbReference>
<feature type="coiled-coil region" evidence="7">
    <location>
        <begin position="1405"/>
        <end position="1488"/>
    </location>
</feature>
<gene>
    <name evidence="10" type="primary">NAV3</name>
</gene>
<feature type="compositionally biased region" description="Low complexity" evidence="8">
    <location>
        <begin position="1513"/>
        <end position="1530"/>
    </location>
</feature>
<dbReference type="Pfam" id="PF00004">
    <property type="entry name" value="AAA"/>
    <property type="match status" value="1"/>
</dbReference>
<dbReference type="Gene3D" id="1.10.418.10">
    <property type="entry name" value="Calponin-like domain"/>
    <property type="match status" value="1"/>
</dbReference>
<dbReference type="FunFam" id="3.40.50.300:FF:000316">
    <property type="entry name" value="Putative neuron navigator 3"/>
    <property type="match status" value="1"/>
</dbReference>
<dbReference type="InterPro" id="IPR027417">
    <property type="entry name" value="P-loop_NTPase"/>
</dbReference>
<feature type="compositionally biased region" description="Low complexity" evidence="8">
    <location>
        <begin position="1068"/>
        <end position="1098"/>
    </location>
</feature>
<feature type="compositionally biased region" description="Low complexity" evidence="8">
    <location>
        <begin position="883"/>
        <end position="911"/>
    </location>
</feature>
<keyword evidence="11" id="KW-1185">Reference proteome</keyword>
<feature type="region of interest" description="Disordered" evidence="8">
    <location>
        <begin position="878"/>
        <end position="1310"/>
    </location>
</feature>
<dbReference type="FunFam" id="1.10.418.10:FF:000018">
    <property type="entry name" value="Neuron navigator 2"/>
    <property type="match status" value="1"/>
</dbReference>
<accession>A0A8C3UEN5</accession>
<feature type="compositionally biased region" description="Basic and acidic residues" evidence="8">
    <location>
        <begin position="1277"/>
        <end position="1286"/>
    </location>
</feature>
<dbReference type="CDD" id="cd00009">
    <property type="entry name" value="AAA"/>
    <property type="match status" value="1"/>
</dbReference>
<feature type="compositionally biased region" description="Basic and acidic residues" evidence="8">
    <location>
        <begin position="463"/>
        <end position="489"/>
    </location>
</feature>
<keyword evidence="4" id="KW-0472">Membrane</keyword>
<dbReference type="Proteomes" id="UP000694563">
    <property type="component" value="Chromosome 4"/>
</dbReference>
<dbReference type="SMART" id="SM00382">
    <property type="entry name" value="AAA"/>
    <property type="match status" value="1"/>
</dbReference>
<dbReference type="PANTHER" id="PTHR12784">
    <property type="entry name" value="STEERIN"/>
    <property type="match status" value="1"/>
</dbReference>
<dbReference type="GO" id="GO:0022008">
    <property type="term" value="P:neurogenesis"/>
    <property type="evidence" value="ECO:0007669"/>
    <property type="project" value="InterPro"/>
</dbReference>
<feature type="compositionally biased region" description="Low complexity" evidence="8">
    <location>
        <begin position="351"/>
        <end position="361"/>
    </location>
</feature>
<dbReference type="Ensembl" id="ENSCUST00005012847.1">
    <property type="protein sequence ID" value="ENSCUSP00005012336.1"/>
    <property type="gene ID" value="ENSCUSG00005007790.1"/>
</dbReference>
<evidence type="ECO:0000256" key="1">
    <source>
        <dbReference type="ARBA" id="ARBA00004649"/>
    </source>
</evidence>
<feature type="compositionally biased region" description="Polar residues" evidence="8">
    <location>
        <begin position="256"/>
        <end position="277"/>
    </location>
</feature>
<reference evidence="10" key="3">
    <citation type="submission" date="2025-09" db="UniProtKB">
        <authorList>
            <consortium name="Ensembl"/>
        </authorList>
    </citation>
    <scope>IDENTIFICATION</scope>
</reference>
<dbReference type="InterPro" id="IPR003593">
    <property type="entry name" value="AAA+_ATPase"/>
</dbReference>
<dbReference type="Pfam" id="PF25408">
    <property type="entry name" value="AAA_lid_NAV1"/>
    <property type="match status" value="1"/>
</dbReference>
<feature type="compositionally biased region" description="Polar residues" evidence="8">
    <location>
        <begin position="592"/>
        <end position="605"/>
    </location>
</feature>
<dbReference type="CDD" id="cd21286">
    <property type="entry name" value="CH_NAV3"/>
    <property type="match status" value="1"/>
</dbReference>
<dbReference type="PANTHER" id="PTHR12784:SF18">
    <property type="entry name" value="NEURON NAVIGATOR 3"/>
    <property type="match status" value="1"/>
</dbReference>
<dbReference type="Pfam" id="PF23092">
    <property type="entry name" value="Ubiquitin_6"/>
    <property type="match status" value="1"/>
</dbReference>
<feature type="domain" description="Calponin-homology (CH)" evidence="9">
    <location>
        <begin position="77"/>
        <end position="184"/>
    </location>
</feature>
<evidence type="ECO:0000256" key="7">
    <source>
        <dbReference type="SAM" id="Coils"/>
    </source>
</evidence>
<reference evidence="10" key="1">
    <citation type="submission" date="2020-10" db="EMBL/GenBank/DDBJ databases">
        <title>Catharus ustulatus (Swainson's thrush) genome, bCatUst1, primary haplotype v2.</title>
        <authorList>
            <person name="Delmore K."/>
            <person name="Vafadar M."/>
            <person name="Formenti G."/>
            <person name="Chow W."/>
            <person name="Pelan S."/>
            <person name="Howe K."/>
            <person name="Rhie A."/>
            <person name="Mountcastle J."/>
            <person name="Haase B."/>
            <person name="Fedrigo O."/>
            <person name="Jarvis E.D."/>
        </authorList>
    </citation>
    <scope>NUCLEOTIDE SEQUENCE [LARGE SCALE GENOMIC DNA]</scope>
</reference>
<sequence>MPVLGVASKLRQPAVGSKPVHTALPIPNLGPAGSQKYSPKALELTGAESSMLSCQLTLKSTCDFGERKTLQGKTQEIEDSKIYTDWANHYLAKSGHKRLIKDLQQDIADGVLLAEIIQIIANEKVEDINGCPRSQSQMIENVDVCLSFLAARGVNVQGLSAEEIRNGNLKAILGLFFSLSRYKQQQHHQQQYYQSLVELQQQVPSTPAEISQSKTHQDMQSSLTARYATQSNHSGIATSQKKASRLPGPSRVPAAGSSTKVQGASNLNRRSQSFNSIDKNKPPQYANGNEKDSPKGPHPSAGMNGNVQHPTSTGQQQVSAIPSPSASKPWRSKSMNVKHSATSTMLSVKQPSPATSPTPTSDRLKPPPSEGVKPPSSGQKSMLEKFKLVNARTALRPPLSLSSGPGDSGREDDNFSECGEVDVLSGGVNSGGSTSSSPKVSPKLTPPKAGSKNLSNKKSLLQPKDKEEKNRDKNKVCTEKAVKEEKDQVIESSTKKSSKIASLIPKGSKTTAAKKESLISSSSGIPKPGSKVPTAKQSTSSACTGSKEAEKLRTTKGNQSQSTPKSQLSEKASPSSGLASSEGKEPSAAVTPGSSVGLSTSMATGSGQGTGNGVVQLPQQQQYSHPNTATVAPFIYRTLSENDSTSLPPADSCTSPTKMDLSFSKTAKQCLEEISGEDPETRRMRTVKNIADLRQNLEETMSSLRGTQISHSTLETTFDSTVTTEVNGRSIPSLSSRSTPVTWRLGQASPRLQAGDAPSLGAGYPRSSASRFIHTDPSRFMYTTPLRRAAVSRLGNISQIDMSEKGSADLDIASEADVGGYMSDGDILGKSLRTDDINSGYMTDGGLNLYTRSLNRIPDLAASRDVIQRGVHDVTVDADSWDDSSSVSSGLSDTLDNLSTDDLNTTSSVSSYSNITASSRKNTHAQLKTDSEKRSVTDSETWGSTEELKKPEEDFDSSVDSGGKWKGLPSGLSEESEKGGQKTSLSVSQTGSWRRGMTAQVGSAQSRHKAGTSALKTPGKTDDAKASEKVKTPLKGASIQRSPSDAGKSSGDEGKKPPSGIGRSTATGSFGFKKSGLGSSTIITTSGATITSGSATLGKMPKSSAISGKSNAGRKTSLDGSQNQDDGVLHVSSKTTLQYRSLPRPSKSSGSGIPGRGGHRSSTSSIDSNVSSKSAGAAATKLREPSKIGSGRSSPVTINQTDKEKEKVAVSDSESVSLSSSPKSSPTSASASGTPGLRQPGSKYPDIASPTFRSMQLDRNTLPKKGLRYTPSSRQTSQEEGKEWLRSHSTGGLQDTGSQSPLVSPSAMSSSATGKYHFSNLVSPTNLSQFNLPGPSMMRSNSIPAQDTSFDLYDDSQLCGSATSLEERPRAISHSGSFRDSMEEVHGSSLSLVSSTSSLYSTAEEKAHSEQIQKLRRELVASQEKVATLTSQLSANAHLVAAFEKSLGNMTGRLQSLTMTAEQKESELIELRETIEMLKAQNSAAQAAIQGALNGPDHTHKDLRIRRQHSSESVSSINSATSHSSIGSGNDADSKKKKKKNWLRSSFKQAFGKKKSTKPPSSHSDIEELTDSSLPSSPKLPHSSGECAATSMKPSQSASAICECTEAEAEIILQLKSELREKELKLTDIRLEALSSAHHLDQIREAMNRMQNEIEILKAENDRLKAETGNTGKPARPSSESSSSTSSSSSRQSLGLSLNNLNITESVTSDILLDDVTDGALHKEGHSVKILVTINKGYSRAKDQKPHAYLIGSIGVSGKTKWDVLDGVIRRLFKEYIFRVDPTTSLGLSSDCIASYCIGDVTRAHSLEVPELLPCGYLVGDNNVITVNLKGIEENSLDSFVFDTLIPKPITQRYFNLLMEHRRIILSGPSGTGKTYLANRLAEYIISKSGRKKTEDAIATFNIDHKSSKDLRQYLANLAEQCSADNNGADLPVVIILDNLHHISSLSDIFNGFLNCKYNKCPYIIGTMNQGVSSSPNLEMHHNFRWVLCANHTEPVKGFLGRYLRRKLIETEIEKNIRNNELMKIIDWIPKTWHHLNSFLETHSSSDVTIGPRLFLPCPMDVDGSRVWFTDLWNYSLVPYLLEAVREGLQMYGKRAPWEDPSKWVGDTYPWSSATLQHEWPSLLQLRPEDVGYEGYASAKEGTTSKHVPQTDTEGDPLMNMLMRLQEAANYSSAQSCDSDSTSHHDDILDSSLESTL</sequence>
<dbReference type="PROSITE" id="PS50021">
    <property type="entry name" value="CH"/>
    <property type="match status" value="1"/>
</dbReference>
<feature type="compositionally biased region" description="Polar residues" evidence="8">
    <location>
        <begin position="333"/>
        <end position="350"/>
    </location>
</feature>
<feature type="compositionally biased region" description="Low complexity" evidence="8">
    <location>
        <begin position="1572"/>
        <end position="1584"/>
    </location>
</feature>
<keyword evidence="5" id="KW-0539">Nucleus</keyword>
<evidence type="ECO:0000256" key="8">
    <source>
        <dbReference type="SAM" id="MobiDB-lite"/>
    </source>
</evidence>
<feature type="compositionally biased region" description="Low complexity" evidence="8">
    <location>
        <begin position="1210"/>
        <end position="1232"/>
    </location>
</feature>
<feature type="compositionally biased region" description="Low complexity" evidence="8">
    <location>
        <begin position="1678"/>
        <end position="1693"/>
    </location>
</feature>
<comment type="similarity">
    <text evidence="2">Belongs to the Nav/unc-53 family.</text>
</comment>
<dbReference type="InterPro" id="IPR039041">
    <property type="entry name" value="Nav/unc-53"/>
</dbReference>
<evidence type="ECO:0000256" key="4">
    <source>
        <dbReference type="ARBA" id="ARBA00023136"/>
    </source>
</evidence>
<dbReference type="SUPFAM" id="SSF47576">
    <property type="entry name" value="Calponin-homology domain, CH-domain"/>
    <property type="match status" value="1"/>
</dbReference>
<feature type="compositionally biased region" description="Polar residues" evidence="8">
    <location>
        <begin position="1191"/>
        <end position="1200"/>
    </location>
</feature>
<protein>
    <recommendedName>
        <fullName evidence="6">Neuron navigator 3</fullName>
    </recommendedName>
</protein>
<dbReference type="GO" id="GO:0005524">
    <property type="term" value="F:ATP binding"/>
    <property type="evidence" value="ECO:0007669"/>
    <property type="project" value="InterPro"/>
</dbReference>
<proteinExistence type="inferred from homology"/>
<evidence type="ECO:0000259" key="9">
    <source>
        <dbReference type="PROSITE" id="PS50021"/>
    </source>
</evidence>
<dbReference type="Pfam" id="PF00307">
    <property type="entry name" value="CH"/>
    <property type="match status" value="1"/>
</dbReference>
<feature type="compositionally biased region" description="Basic and acidic residues" evidence="8">
    <location>
        <begin position="1019"/>
        <end position="1031"/>
    </location>
</feature>
<dbReference type="GO" id="GO:0005640">
    <property type="term" value="C:nuclear outer membrane"/>
    <property type="evidence" value="ECO:0007669"/>
    <property type="project" value="UniProtKB-SubCell"/>
</dbReference>
<feature type="compositionally biased region" description="Basic and acidic residues" evidence="8">
    <location>
        <begin position="927"/>
        <end position="937"/>
    </location>
</feature>
<feature type="compositionally biased region" description="Low complexity" evidence="8">
    <location>
        <begin position="519"/>
        <end position="531"/>
    </location>
</feature>
<evidence type="ECO:0000256" key="2">
    <source>
        <dbReference type="ARBA" id="ARBA00006255"/>
    </source>
</evidence>
<dbReference type="InterPro" id="IPR057568">
    <property type="entry name" value="CortBP2_NAV1-like_AAA_lid"/>
</dbReference>
<feature type="compositionally biased region" description="Low complexity" evidence="8">
    <location>
        <begin position="424"/>
        <end position="447"/>
    </location>
</feature>
<feature type="compositionally biased region" description="Polar residues" evidence="8">
    <location>
        <begin position="981"/>
        <end position="992"/>
    </location>
</feature>
<dbReference type="GO" id="GO:0016887">
    <property type="term" value="F:ATP hydrolysis activity"/>
    <property type="evidence" value="ECO:0007669"/>
    <property type="project" value="InterPro"/>
</dbReference>
<feature type="region of interest" description="Disordered" evidence="8">
    <location>
        <begin position="206"/>
        <end position="614"/>
    </location>
</feature>
<feature type="compositionally biased region" description="Polar residues" evidence="8">
    <location>
        <begin position="912"/>
        <end position="926"/>
    </location>
</feature>
<feature type="compositionally biased region" description="Low complexity" evidence="8">
    <location>
        <begin position="1161"/>
        <end position="1174"/>
    </location>
</feature>
<feature type="compositionally biased region" description="Polar residues" evidence="8">
    <location>
        <begin position="1104"/>
        <end position="1125"/>
    </location>
</feature>
<evidence type="ECO:0000256" key="5">
    <source>
        <dbReference type="ARBA" id="ARBA00023242"/>
    </source>
</evidence>
<feature type="compositionally biased region" description="Polar residues" evidence="8">
    <location>
        <begin position="1287"/>
        <end position="1297"/>
    </location>
</feature>
<dbReference type="Gene3D" id="3.40.50.300">
    <property type="entry name" value="P-loop containing nucleotide triphosphate hydrolases"/>
    <property type="match status" value="1"/>
</dbReference>
<feature type="compositionally biased region" description="Polar residues" evidence="8">
    <location>
        <begin position="303"/>
        <end position="326"/>
    </location>
</feature>
<name>A0A8C3UEN5_CATUS</name>
<keyword evidence="3 7" id="KW-0175">Coiled coil</keyword>
<feature type="region of interest" description="Disordered" evidence="8">
    <location>
        <begin position="2173"/>
        <end position="2197"/>
    </location>
</feature>
<feature type="compositionally biased region" description="Low complexity" evidence="8">
    <location>
        <begin position="395"/>
        <end position="405"/>
    </location>
</feature>
<dbReference type="InterPro" id="IPR057126">
    <property type="entry name" value="NAV1-like_ubiquitin-like"/>
</dbReference>
<dbReference type="InterPro" id="IPR001715">
    <property type="entry name" value="CH_dom"/>
</dbReference>
<feature type="compositionally biased region" description="Low complexity" evidence="8">
    <location>
        <begin position="1298"/>
        <end position="1310"/>
    </location>
</feature>